<feature type="region of interest" description="Disordered" evidence="1">
    <location>
        <begin position="19"/>
        <end position="71"/>
    </location>
</feature>
<reference evidence="2 3" key="1">
    <citation type="journal article" date="2024" name="G3 (Bethesda)">
        <title>Genome assembly of Hibiscus sabdariffa L. provides insights into metabolisms of medicinal natural products.</title>
        <authorList>
            <person name="Kim T."/>
        </authorList>
    </citation>
    <scope>NUCLEOTIDE SEQUENCE [LARGE SCALE GENOMIC DNA]</scope>
    <source>
        <strain evidence="2">TK-2024</strain>
        <tissue evidence="2">Old leaves</tissue>
    </source>
</reference>
<evidence type="ECO:0000313" key="3">
    <source>
        <dbReference type="Proteomes" id="UP001396334"/>
    </source>
</evidence>
<gene>
    <name evidence="2" type="ORF">V6N11_027213</name>
</gene>
<accession>A0ABR2PGD6</accession>
<evidence type="ECO:0000256" key="1">
    <source>
        <dbReference type="SAM" id="MobiDB-lite"/>
    </source>
</evidence>
<keyword evidence="3" id="KW-1185">Reference proteome</keyword>
<dbReference type="Proteomes" id="UP001396334">
    <property type="component" value="Unassembled WGS sequence"/>
</dbReference>
<proteinExistence type="predicted"/>
<sequence>MENSSGDGVIHDYQANNNNVAVDENMTDGGYIVPNPEKGYDMNPSEGYNVNPIPADEDMANPLDSAIPSQNGFGGGYDDILDTLGLGPQGFEGKYDFY</sequence>
<name>A0ABR2PGD6_9ROSI</name>
<organism evidence="2 3">
    <name type="scientific">Hibiscus sabdariffa</name>
    <name type="common">roselle</name>
    <dbReference type="NCBI Taxonomy" id="183260"/>
    <lineage>
        <taxon>Eukaryota</taxon>
        <taxon>Viridiplantae</taxon>
        <taxon>Streptophyta</taxon>
        <taxon>Embryophyta</taxon>
        <taxon>Tracheophyta</taxon>
        <taxon>Spermatophyta</taxon>
        <taxon>Magnoliopsida</taxon>
        <taxon>eudicotyledons</taxon>
        <taxon>Gunneridae</taxon>
        <taxon>Pentapetalae</taxon>
        <taxon>rosids</taxon>
        <taxon>malvids</taxon>
        <taxon>Malvales</taxon>
        <taxon>Malvaceae</taxon>
        <taxon>Malvoideae</taxon>
        <taxon>Hibiscus</taxon>
    </lineage>
</organism>
<comment type="caution">
    <text evidence="2">The sequence shown here is derived from an EMBL/GenBank/DDBJ whole genome shotgun (WGS) entry which is preliminary data.</text>
</comment>
<protein>
    <submittedName>
        <fullName evidence="2">Uncharacterized protein</fullName>
    </submittedName>
</protein>
<dbReference type="EMBL" id="JBBPBN010000060">
    <property type="protein sequence ID" value="KAK8987462.1"/>
    <property type="molecule type" value="Genomic_DNA"/>
</dbReference>
<evidence type="ECO:0000313" key="2">
    <source>
        <dbReference type="EMBL" id="KAK8987462.1"/>
    </source>
</evidence>